<evidence type="ECO:0000256" key="1">
    <source>
        <dbReference type="SAM" id="MobiDB-lite"/>
    </source>
</evidence>
<name>A0A453NEA7_AEGTS</name>
<feature type="region of interest" description="Disordered" evidence="1">
    <location>
        <begin position="52"/>
        <end position="78"/>
    </location>
</feature>
<reference evidence="2" key="3">
    <citation type="journal article" date="2017" name="Nature">
        <title>Genome sequence of the progenitor of the wheat D genome Aegilops tauschii.</title>
        <authorList>
            <person name="Luo M.C."/>
            <person name="Gu Y.Q."/>
            <person name="Puiu D."/>
            <person name="Wang H."/>
            <person name="Twardziok S.O."/>
            <person name="Deal K.R."/>
            <person name="Huo N."/>
            <person name="Zhu T."/>
            <person name="Wang L."/>
            <person name="Wang Y."/>
            <person name="McGuire P.E."/>
            <person name="Liu S."/>
            <person name="Long H."/>
            <person name="Ramasamy R.K."/>
            <person name="Rodriguez J.C."/>
            <person name="Van S.L."/>
            <person name="Yuan L."/>
            <person name="Wang Z."/>
            <person name="Xia Z."/>
            <person name="Xiao L."/>
            <person name="Anderson O.D."/>
            <person name="Ouyang S."/>
            <person name="Liang Y."/>
            <person name="Zimin A.V."/>
            <person name="Pertea G."/>
            <person name="Qi P."/>
            <person name="Bennetzen J.L."/>
            <person name="Dai X."/>
            <person name="Dawson M.W."/>
            <person name="Muller H.G."/>
            <person name="Kugler K."/>
            <person name="Rivarola-Duarte L."/>
            <person name="Spannagl M."/>
            <person name="Mayer K.F.X."/>
            <person name="Lu F.H."/>
            <person name="Bevan M.W."/>
            <person name="Leroy P."/>
            <person name="Li P."/>
            <person name="You F.M."/>
            <person name="Sun Q."/>
            <person name="Liu Z."/>
            <person name="Lyons E."/>
            <person name="Wicker T."/>
            <person name="Salzberg S.L."/>
            <person name="Devos K.M."/>
            <person name="Dvorak J."/>
        </authorList>
    </citation>
    <scope>NUCLEOTIDE SEQUENCE [LARGE SCALE GENOMIC DNA]</scope>
    <source>
        <strain evidence="2">cv. AL8/78</strain>
    </source>
</reference>
<dbReference type="AlphaFoldDB" id="A0A453NEA7"/>
<dbReference type="Gramene" id="AET6Gv20349500.2">
    <property type="protein sequence ID" value="AET6Gv20349500.2"/>
    <property type="gene ID" value="AET6Gv20349500"/>
</dbReference>
<reference evidence="2" key="5">
    <citation type="journal article" date="2021" name="G3 (Bethesda)">
        <title>Aegilops tauschii genome assembly Aet v5.0 features greater sequence contiguity and improved annotation.</title>
        <authorList>
            <person name="Wang L."/>
            <person name="Zhu T."/>
            <person name="Rodriguez J.C."/>
            <person name="Deal K.R."/>
            <person name="Dubcovsky J."/>
            <person name="McGuire P.E."/>
            <person name="Lux T."/>
            <person name="Spannagl M."/>
            <person name="Mayer K.F.X."/>
            <person name="Baldrich P."/>
            <person name="Meyers B.C."/>
            <person name="Huo N."/>
            <person name="Gu Y.Q."/>
            <person name="Zhou H."/>
            <person name="Devos K.M."/>
            <person name="Bennetzen J.L."/>
            <person name="Unver T."/>
            <person name="Budak H."/>
            <person name="Gulick P.J."/>
            <person name="Galiba G."/>
            <person name="Kalapos B."/>
            <person name="Nelson D.R."/>
            <person name="Li P."/>
            <person name="You F.M."/>
            <person name="Luo M.C."/>
            <person name="Dvorak J."/>
        </authorList>
    </citation>
    <scope>NUCLEOTIDE SEQUENCE [LARGE SCALE GENOMIC DNA]</scope>
    <source>
        <strain evidence="2">cv. AL8/78</strain>
    </source>
</reference>
<protein>
    <submittedName>
        <fullName evidence="2">Uncharacterized protein</fullName>
    </submittedName>
</protein>
<reference evidence="3" key="2">
    <citation type="journal article" date="2017" name="Nat. Plants">
        <title>The Aegilops tauschii genome reveals multiple impacts of transposons.</title>
        <authorList>
            <person name="Zhao G."/>
            <person name="Zou C."/>
            <person name="Li K."/>
            <person name="Wang K."/>
            <person name="Li T."/>
            <person name="Gao L."/>
            <person name="Zhang X."/>
            <person name="Wang H."/>
            <person name="Yang Z."/>
            <person name="Liu X."/>
            <person name="Jiang W."/>
            <person name="Mao L."/>
            <person name="Kong X."/>
            <person name="Jiao Y."/>
            <person name="Jia J."/>
        </authorList>
    </citation>
    <scope>NUCLEOTIDE SEQUENCE [LARGE SCALE GENOMIC DNA]</scope>
    <source>
        <strain evidence="3">cv. AL8/78</strain>
    </source>
</reference>
<proteinExistence type="predicted"/>
<dbReference type="EnsemblPlants" id="AET6Gv20349500.2">
    <property type="protein sequence ID" value="AET6Gv20349500.2"/>
    <property type="gene ID" value="AET6Gv20349500"/>
</dbReference>
<evidence type="ECO:0000313" key="2">
    <source>
        <dbReference type="EnsemblPlants" id="AET6Gv20349500.2"/>
    </source>
</evidence>
<organism evidence="2 3">
    <name type="scientific">Aegilops tauschii subsp. strangulata</name>
    <name type="common">Goatgrass</name>
    <dbReference type="NCBI Taxonomy" id="200361"/>
    <lineage>
        <taxon>Eukaryota</taxon>
        <taxon>Viridiplantae</taxon>
        <taxon>Streptophyta</taxon>
        <taxon>Embryophyta</taxon>
        <taxon>Tracheophyta</taxon>
        <taxon>Spermatophyta</taxon>
        <taxon>Magnoliopsida</taxon>
        <taxon>Liliopsida</taxon>
        <taxon>Poales</taxon>
        <taxon>Poaceae</taxon>
        <taxon>BOP clade</taxon>
        <taxon>Pooideae</taxon>
        <taxon>Triticodae</taxon>
        <taxon>Triticeae</taxon>
        <taxon>Triticinae</taxon>
        <taxon>Aegilops</taxon>
    </lineage>
</organism>
<reference evidence="3" key="1">
    <citation type="journal article" date="2014" name="Science">
        <title>Ancient hybridizations among the ancestral genomes of bread wheat.</title>
        <authorList>
            <consortium name="International Wheat Genome Sequencing Consortium,"/>
            <person name="Marcussen T."/>
            <person name="Sandve S.R."/>
            <person name="Heier L."/>
            <person name="Spannagl M."/>
            <person name="Pfeifer M."/>
            <person name="Jakobsen K.S."/>
            <person name="Wulff B.B."/>
            <person name="Steuernagel B."/>
            <person name="Mayer K.F."/>
            <person name="Olsen O.A."/>
        </authorList>
    </citation>
    <scope>NUCLEOTIDE SEQUENCE [LARGE SCALE GENOMIC DNA]</scope>
    <source>
        <strain evidence="3">cv. AL8/78</strain>
    </source>
</reference>
<dbReference type="Proteomes" id="UP000015105">
    <property type="component" value="Chromosome 6D"/>
</dbReference>
<accession>A0A453NEA7</accession>
<evidence type="ECO:0000313" key="3">
    <source>
        <dbReference type="Proteomes" id="UP000015105"/>
    </source>
</evidence>
<keyword evidence="3" id="KW-1185">Reference proteome</keyword>
<reference evidence="2" key="4">
    <citation type="submission" date="2019-03" db="UniProtKB">
        <authorList>
            <consortium name="EnsemblPlants"/>
        </authorList>
    </citation>
    <scope>IDENTIFICATION</scope>
</reference>
<sequence length="178" mass="19475">MNCCYKDLLLQTYITWSNDTDRIHIYFAMYSTNFAYTAANWPLQTKAVKKERGKLKEHAATSVQSGRSATAHGHAGSRPAGNLADLISLGPPEQQVHHLGRLAVAVADAVLRAPPQLPPRRRAGTGQVLPLLAVARRRPQRRQPPPPALAPVVAHVVHPTRSILSWSALCTPLSTRAF</sequence>